<evidence type="ECO:0000313" key="2">
    <source>
        <dbReference type="EMBL" id="KAL0374060.1"/>
    </source>
</evidence>
<dbReference type="GO" id="GO:0003676">
    <property type="term" value="F:nucleic acid binding"/>
    <property type="evidence" value="ECO:0007669"/>
    <property type="project" value="InterPro"/>
</dbReference>
<reference evidence="2" key="1">
    <citation type="submission" date="2020-06" db="EMBL/GenBank/DDBJ databases">
        <authorList>
            <person name="Li T."/>
            <person name="Hu X."/>
            <person name="Zhang T."/>
            <person name="Song X."/>
            <person name="Zhang H."/>
            <person name="Dai N."/>
            <person name="Sheng W."/>
            <person name="Hou X."/>
            <person name="Wei L."/>
        </authorList>
    </citation>
    <scope>NUCLEOTIDE SEQUENCE</scope>
    <source>
        <strain evidence="2">G02</strain>
        <tissue evidence="2">Leaf</tissue>
    </source>
</reference>
<organism evidence="2">
    <name type="scientific">Sesamum radiatum</name>
    <name type="common">Black benniseed</name>
    <dbReference type="NCBI Taxonomy" id="300843"/>
    <lineage>
        <taxon>Eukaryota</taxon>
        <taxon>Viridiplantae</taxon>
        <taxon>Streptophyta</taxon>
        <taxon>Embryophyta</taxon>
        <taxon>Tracheophyta</taxon>
        <taxon>Spermatophyta</taxon>
        <taxon>Magnoliopsida</taxon>
        <taxon>eudicotyledons</taxon>
        <taxon>Gunneridae</taxon>
        <taxon>Pentapetalae</taxon>
        <taxon>asterids</taxon>
        <taxon>lamiids</taxon>
        <taxon>Lamiales</taxon>
        <taxon>Pedaliaceae</taxon>
        <taxon>Sesamum</taxon>
    </lineage>
</organism>
<dbReference type="InterPro" id="IPR002156">
    <property type="entry name" value="RNaseH_domain"/>
</dbReference>
<sequence>MSSFLTQHFVSVASSPPTSVTRWQVSPLNFIKVNFDGATFRGNHGLGSGMIARDNSKACLGWLAMQFDSFGDGELAEAMAARDVVLLALHRGWLPVIFEGDCATLIHKLQTLDHDLSLLGPIIVDIHYWASCFHSCPFQYVK</sequence>
<gene>
    <name evidence="2" type="ORF">Sradi_3321700</name>
</gene>
<dbReference type="Pfam" id="PF13456">
    <property type="entry name" value="RVT_3"/>
    <property type="match status" value="1"/>
</dbReference>
<name>A0AAW2R1R7_SESRA</name>
<reference evidence="2" key="2">
    <citation type="journal article" date="2024" name="Plant">
        <title>Genomic evolution and insights into agronomic trait innovations of Sesamum species.</title>
        <authorList>
            <person name="Miao H."/>
            <person name="Wang L."/>
            <person name="Qu L."/>
            <person name="Liu H."/>
            <person name="Sun Y."/>
            <person name="Le M."/>
            <person name="Wang Q."/>
            <person name="Wei S."/>
            <person name="Zheng Y."/>
            <person name="Lin W."/>
            <person name="Duan Y."/>
            <person name="Cao H."/>
            <person name="Xiong S."/>
            <person name="Wang X."/>
            <person name="Wei L."/>
            <person name="Li C."/>
            <person name="Ma Q."/>
            <person name="Ju M."/>
            <person name="Zhao R."/>
            <person name="Li G."/>
            <person name="Mu C."/>
            <person name="Tian Q."/>
            <person name="Mei H."/>
            <person name="Zhang T."/>
            <person name="Gao T."/>
            <person name="Zhang H."/>
        </authorList>
    </citation>
    <scope>NUCLEOTIDE SEQUENCE</scope>
    <source>
        <strain evidence="2">G02</strain>
    </source>
</reference>
<dbReference type="EMBL" id="JACGWJ010000014">
    <property type="protein sequence ID" value="KAL0374060.1"/>
    <property type="molecule type" value="Genomic_DNA"/>
</dbReference>
<dbReference type="PANTHER" id="PTHR47074:SF48">
    <property type="entry name" value="POLYNUCLEOTIDYL TRANSFERASE, RIBONUCLEASE H-LIKE SUPERFAMILY PROTEIN"/>
    <property type="match status" value="1"/>
</dbReference>
<dbReference type="InterPro" id="IPR052929">
    <property type="entry name" value="RNase_H-like_EbsB-rel"/>
</dbReference>
<comment type="caution">
    <text evidence="2">The sequence shown here is derived from an EMBL/GenBank/DDBJ whole genome shotgun (WGS) entry which is preliminary data.</text>
</comment>
<dbReference type="PANTHER" id="PTHR47074">
    <property type="entry name" value="BNAC02G40300D PROTEIN"/>
    <property type="match status" value="1"/>
</dbReference>
<dbReference type="InterPro" id="IPR044730">
    <property type="entry name" value="RNase_H-like_dom_plant"/>
</dbReference>
<dbReference type="InterPro" id="IPR012337">
    <property type="entry name" value="RNaseH-like_sf"/>
</dbReference>
<dbReference type="CDD" id="cd06222">
    <property type="entry name" value="RNase_H_like"/>
    <property type="match status" value="1"/>
</dbReference>
<dbReference type="SUPFAM" id="SSF53098">
    <property type="entry name" value="Ribonuclease H-like"/>
    <property type="match status" value="1"/>
</dbReference>
<dbReference type="AlphaFoldDB" id="A0AAW2R1R7"/>
<proteinExistence type="predicted"/>
<dbReference type="GO" id="GO:0004523">
    <property type="term" value="F:RNA-DNA hybrid ribonuclease activity"/>
    <property type="evidence" value="ECO:0007669"/>
    <property type="project" value="InterPro"/>
</dbReference>
<protein>
    <recommendedName>
        <fullName evidence="1">RNase H type-1 domain-containing protein</fullName>
    </recommendedName>
</protein>
<accession>A0AAW2R1R7</accession>
<feature type="domain" description="RNase H type-1" evidence="1">
    <location>
        <begin position="34"/>
        <end position="141"/>
    </location>
</feature>
<evidence type="ECO:0000259" key="1">
    <source>
        <dbReference type="Pfam" id="PF13456"/>
    </source>
</evidence>